<keyword evidence="3" id="KW-0812">Transmembrane</keyword>
<evidence type="ECO:0000313" key="10">
    <source>
        <dbReference type="Proteomes" id="UP000225706"/>
    </source>
</evidence>
<feature type="region of interest" description="Disordered" evidence="8">
    <location>
        <begin position="36"/>
        <end position="76"/>
    </location>
</feature>
<keyword evidence="4" id="KW-1000">Mitochondrion outer membrane</keyword>
<accession>A0A2B4SGZ5</accession>
<name>A0A2B4SGZ5_STYPI</name>
<comment type="caution">
    <text evidence="9">The sequence shown here is derived from an EMBL/GenBank/DDBJ whole genome shotgun (WGS) entry which is preliminary data.</text>
</comment>
<protein>
    <submittedName>
        <fullName evidence="9">Protein FAM73B</fullName>
    </submittedName>
</protein>
<dbReference type="STRING" id="50429.A0A2B4SGZ5"/>
<organism evidence="9 10">
    <name type="scientific">Stylophora pistillata</name>
    <name type="common">Smooth cauliflower coral</name>
    <dbReference type="NCBI Taxonomy" id="50429"/>
    <lineage>
        <taxon>Eukaryota</taxon>
        <taxon>Metazoa</taxon>
        <taxon>Cnidaria</taxon>
        <taxon>Anthozoa</taxon>
        <taxon>Hexacorallia</taxon>
        <taxon>Scleractinia</taxon>
        <taxon>Astrocoeniina</taxon>
        <taxon>Pocilloporidae</taxon>
        <taxon>Stylophora</taxon>
    </lineage>
</organism>
<keyword evidence="5" id="KW-1133">Transmembrane helix</keyword>
<dbReference type="AlphaFoldDB" id="A0A2B4SGZ5"/>
<evidence type="ECO:0000256" key="5">
    <source>
        <dbReference type="ARBA" id="ARBA00022989"/>
    </source>
</evidence>
<dbReference type="PANTHER" id="PTHR21508:SF5">
    <property type="entry name" value="MITOGUARDIN"/>
    <property type="match status" value="1"/>
</dbReference>
<keyword evidence="10" id="KW-1185">Reference proteome</keyword>
<reference evidence="10" key="1">
    <citation type="journal article" date="2017" name="bioRxiv">
        <title>Comparative analysis of the genomes of Stylophora pistillata and Acropora digitifera provides evidence for extensive differences between species of corals.</title>
        <authorList>
            <person name="Voolstra C.R."/>
            <person name="Li Y."/>
            <person name="Liew Y.J."/>
            <person name="Baumgarten S."/>
            <person name="Zoccola D."/>
            <person name="Flot J.-F."/>
            <person name="Tambutte S."/>
            <person name="Allemand D."/>
            <person name="Aranda M."/>
        </authorList>
    </citation>
    <scope>NUCLEOTIDE SEQUENCE [LARGE SCALE GENOMIC DNA]</scope>
</reference>
<keyword evidence="7" id="KW-0472">Membrane</keyword>
<dbReference type="PANTHER" id="PTHR21508">
    <property type="entry name" value="MITOGUARDIN"/>
    <property type="match status" value="1"/>
</dbReference>
<dbReference type="OrthoDB" id="8880065at2759"/>
<feature type="compositionally biased region" description="Polar residues" evidence="8">
    <location>
        <begin position="58"/>
        <end position="68"/>
    </location>
</feature>
<evidence type="ECO:0000256" key="8">
    <source>
        <dbReference type="SAM" id="MobiDB-lite"/>
    </source>
</evidence>
<dbReference type="EMBL" id="LSMT01000089">
    <property type="protein sequence ID" value="PFX28130.1"/>
    <property type="molecule type" value="Genomic_DNA"/>
</dbReference>
<gene>
    <name evidence="9" type="primary">FAM73B</name>
    <name evidence="9" type="ORF">AWC38_SpisGene7136</name>
</gene>
<proteinExistence type="inferred from homology"/>
<dbReference type="GO" id="GO:0008053">
    <property type="term" value="P:mitochondrial fusion"/>
    <property type="evidence" value="ECO:0007669"/>
    <property type="project" value="InterPro"/>
</dbReference>
<dbReference type="GO" id="GO:0005741">
    <property type="term" value="C:mitochondrial outer membrane"/>
    <property type="evidence" value="ECO:0007669"/>
    <property type="project" value="UniProtKB-SubCell"/>
</dbReference>
<keyword evidence="6" id="KW-0496">Mitochondrion</keyword>
<dbReference type="InterPro" id="IPR019392">
    <property type="entry name" value="Miga"/>
</dbReference>
<sequence length="574" mass="64753">MFRSSRLLQITALLALSLGAGTLLFLTARYLKRKRREPSTGKSSSYNDRPLRRKRTLTAGSSRVSTAGESARHTPRSVTGLDNEVVYRRHAAILGSPNVVVVDGVLVNDGRVSEDSAVDLGDVITDEEEIIEELIKRGVENFDMALEHWYEAIDYVMEWRRTGLSRGGNNSFFLNEADKKLNALIGGSRKLRKVIEQYDLMETPLPQTPSNMLTWIDDGSLQEQLQLEFNEALEDQNSSDADSFVSASDNAQLEFDDITDERLVNESQRLKLFREACLRTAGNHSHLEFYVSALQHYIRHGICCRKIRTNEVGCESDMEFLAKVHCVRQASEMVFSSSEMRQWFIDAGRQAVSAVVESAGKDASDFQAAFDELVEYSSSPENWEQIKEELEERGVVEVSFYDVLLDFVLLDAFDDLATPPYTVATAVQNRWLSARIKETALTTAIWGVLKAKTSYLKDPYGFMAHFYVVAQYVSPVLAWGFLGSDDKLKKVCEYFKSVILGYIRDLFDFATCDYSSIESLCDSIVRLTKERSELLLNSDTCETKLLHAAASFDETLIKVPNTPSKEVHQIEEVV</sequence>
<dbReference type="Proteomes" id="UP000225706">
    <property type="component" value="Unassembled WGS sequence"/>
</dbReference>
<comment type="subcellular location">
    <subcellularLocation>
        <location evidence="1">Mitochondrion outer membrane</location>
    </subcellularLocation>
</comment>
<evidence type="ECO:0000256" key="2">
    <source>
        <dbReference type="ARBA" id="ARBA00008969"/>
    </source>
</evidence>
<evidence type="ECO:0000256" key="6">
    <source>
        <dbReference type="ARBA" id="ARBA00023128"/>
    </source>
</evidence>
<evidence type="ECO:0000256" key="4">
    <source>
        <dbReference type="ARBA" id="ARBA00022787"/>
    </source>
</evidence>
<evidence type="ECO:0000256" key="1">
    <source>
        <dbReference type="ARBA" id="ARBA00004294"/>
    </source>
</evidence>
<evidence type="ECO:0000256" key="7">
    <source>
        <dbReference type="ARBA" id="ARBA00023136"/>
    </source>
</evidence>
<comment type="similarity">
    <text evidence="2">Belongs to the mitoguardin family.</text>
</comment>
<dbReference type="Pfam" id="PF10265">
    <property type="entry name" value="Miga"/>
    <property type="match status" value="1"/>
</dbReference>
<evidence type="ECO:0000256" key="3">
    <source>
        <dbReference type="ARBA" id="ARBA00022692"/>
    </source>
</evidence>
<evidence type="ECO:0000313" key="9">
    <source>
        <dbReference type="EMBL" id="PFX28130.1"/>
    </source>
</evidence>